<accession>G9QP92</accession>
<dbReference type="AlphaFoldDB" id="G9QP92"/>
<dbReference type="PATRIC" id="fig|665952.3.peg.2982"/>
<comment type="caution">
    <text evidence="1">The sequence shown here is derived from an EMBL/GenBank/DDBJ whole genome shotgun (WGS) entry which is preliminary data.</text>
</comment>
<organism evidence="1 2">
    <name type="scientific">Bacillus smithii 7_3_47FAA</name>
    <dbReference type="NCBI Taxonomy" id="665952"/>
    <lineage>
        <taxon>Bacteria</taxon>
        <taxon>Bacillati</taxon>
        <taxon>Bacillota</taxon>
        <taxon>Bacilli</taxon>
        <taxon>Bacillales</taxon>
        <taxon>Bacillaceae</taxon>
        <taxon>Bacillus</taxon>
    </lineage>
</organism>
<sequence length="52" mass="6058">MAFSILNKAVESLIHYSYFILSVKAMELEEILPTNHFQNISQHLDSFTDRSK</sequence>
<dbReference type="EMBL" id="ACWF01000152">
    <property type="protein sequence ID" value="EHL74066.1"/>
    <property type="molecule type" value="Genomic_DNA"/>
</dbReference>
<reference evidence="1 2" key="1">
    <citation type="submission" date="2011-09" db="EMBL/GenBank/DDBJ databases">
        <title>The Genome Sequence of Bacillus smithii 7_3_47FAA.</title>
        <authorList>
            <consortium name="The Broad Institute Genome Sequencing Platform"/>
            <person name="Earl A."/>
            <person name="Ward D."/>
            <person name="Feldgarden M."/>
            <person name="Gevers D."/>
            <person name="Daigneault M."/>
            <person name="Strauss J."/>
            <person name="Allen-Vercoe E."/>
            <person name="Young S.K."/>
            <person name="Zeng Q."/>
            <person name="Gargeya S."/>
            <person name="Fitzgerald M."/>
            <person name="Haas B."/>
            <person name="Abouelleil A."/>
            <person name="Alvarado L."/>
            <person name="Arachchi H.M."/>
            <person name="Berlin A."/>
            <person name="Brown A."/>
            <person name="Chapman S.B."/>
            <person name="Chen Z."/>
            <person name="Dunbar C."/>
            <person name="Freedman E."/>
            <person name="Gearin G."/>
            <person name="Goldberg J."/>
            <person name="Griggs A."/>
            <person name="Gujja S."/>
            <person name="Heiman D."/>
            <person name="Howarth C."/>
            <person name="Larson L."/>
            <person name="Lui A."/>
            <person name="MacDonald P.J.P."/>
            <person name="Montmayeur A."/>
            <person name="Murphy C."/>
            <person name="Neiman D."/>
            <person name="Pearson M."/>
            <person name="Priest M."/>
            <person name="Roberts A."/>
            <person name="Saif S."/>
            <person name="Shea T."/>
            <person name="Shenoy N."/>
            <person name="Sisk P."/>
            <person name="Stolte C."/>
            <person name="Sykes S."/>
            <person name="Wortman J."/>
            <person name="Nusbaum C."/>
            <person name="Birren B."/>
        </authorList>
    </citation>
    <scope>NUCLEOTIDE SEQUENCE [LARGE SCALE GENOMIC DNA]</scope>
    <source>
        <strain evidence="1 2">7_3_47FAA</strain>
    </source>
</reference>
<dbReference type="Proteomes" id="UP000011747">
    <property type="component" value="Unassembled WGS sequence"/>
</dbReference>
<evidence type="ECO:0000313" key="1">
    <source>
        <dbReference type="EMBL" id="EHL74066.1"/>
    </source>
</evidence>
<name>G9QP92_9BACI</name>
<keyword evidence="2" id="KW-1185">Reference proteome</keyword>
<evidence type="ECO:0000313" key="2">
    <source>
        <dbReference type="Proteomes" id="UP000011747"/>
    </source>
</evidence>
<gene>
    <name evidence="1" type="ORF">HMPREF1015_00109</name>
</gene>
<proteinExistence type="predicted"/>
<protein>
    <submittedName>
        <fullName evidence="1">Uncharacterized protein</fullName>
    </submittedName>
</protein>
<dbReference type="HOGENOM" id="CLU_3076932_0_0_9"/>